<comment type="similarity">
    <text evidence="2">Belongs to the serine/threonine dehydratase family.</text>
</comment>
<dbReference type="InterPro" id="IPR036052">
    <property type="entry name" value="TrpB-like_PALP_sf"/>
</dbReference>
<dbReference type="Pfam" id="PF00291">
    <property type="entry name" value="PALP"/>
    <property type="match status" value="1"/>
</dbReference>
<dbReference type="GO" id="GO:0009097">
    <property type="term" value="P:isoleucine biosynthetic process"/>
    <property type="evidence" value="ECO:0007669"/>
    <property type="project" value="TreeGrafter"/>
</dbReference>
<dbReference type="SUPFAM" id="SSF53686">
    <property type="entry name" value="Tryptophan synthase beta subunit-like PLP-dependent enzymes"/>
    <property type="match status" value="1"/>
</dbReference>
<evidence type="ECO:0000313" key="9">
    <source>
        <dbReference type="Proteomes" id="UP001175226"/>
    </source>
</evidence>
<keyword evidence="4" id="KW-0663">Pyridoxal phosphate</keyword>
<dbReference type="PANTHER" id="PTHR48078">
    <property type="entry name" value="THREONINE DEHYDRATASE, MITOCHONDRIAL-RELATED"/>
    <property type="match status" value="1"/>
</dbReference>
<evidence type="ECO:0000256" key="1">
    <source>
        <dbReference type="ARBA" id="ARBA00001933"/>
    </source>
</evidence>
<comment type="catalytic activity">
    <reaction evidence="6">
        <text>L-serine = pyruvate + NH4(+)</text>
        <dbReference type="Rhea" id="RHEA:19169"/>
        <dbReference type="ChEBI" id="CHEBI:15361"/>
        <dbReference type="ChEBI" id="CHEBI:28938"/>
        <dbReference type="ChEBI" id="CHEBI:33384"/>
        <dbReference type="EC" id="4.3.1.17"/>
    </reaction>
</comment>
<comment type="cofactor">
    <cofactor evidence="1">
        <name>pyridoxal 5'-phosphate</name>
        <dbReference type="ChEBI" id="CHEBI:597326"/>
    </cofactor>
</comment>
<dbReference type="GO" id="GO:0003941">
    <property type="term" value="F:L-serine ammonia-lyase activity"/>
    <property type="evidence" value="ECO:0007669"/>
    <property type="project" value="UniProtKB-EC"/>
</dbReference>
<evidence type="ECO:0000313" key="8">
    <source>
        <dbReference type="EMBL" id="KAK0450646.1"/>
    </source>
</evidence>
<organism evidence="8 9">
    <name type="scientific">Armillaria borealis</name>
    <dbReference type="NCBI Taxonomy" id="47425"/>
    <lineage>
        <taxon>Eukaryota</taxon>
        <taxon>Fungi</taxon>
        <taxon>Dikarya</taxon>
        <taxon>Basidiomycota</taxon>
        <taxon>Agaricomycotina</taxon>
        <taxon>Agaricomycetes</taxon>
        <taxon>Agaricomycetidae</taxon>
        <taxon>Agaricales</taxon>
        <taxon>Marasmiineae</taxon>
        <taxon>Physalacriaceae</taxon>
        <taxon>Armillaria</taxon>
    </lineage>
</organism>
<reference evidence="8" key="1">
    <citation type="submission" date="2023-06" db="EMBL/GenBank/DDBJ databases">
        <authorList>
            <consortium name="Lawrence Berkeley National Laboratory"/>
            <person name="Ahrendt S."/>
            <person name="Sahu N."/>
            <person name="Indic B."/>
            <person name="Wong-Bajracharya J."/>
            <person name="Merenyi Z."/>
            <person name="Ke H.-M."/>
            <person name="Monk M."/>
            <person name="Kocsube S."/>
            <person name="Drula E."/>
            <person name="Lipzen A."/>
            <person name="Balint B."/>
            <person name="Henrissat B."/>
            <person name="Andreopoulos B."/>
            <person name="Martin F.M."/>
            <person name="Harder C.B."/>
            <person name="Rigling D."/>
            <person name="Ford K.L."/>
            <person name="Foster G.D."/>
            <person name="Pangilinan J."/>
            <person name="Papanicolaou A."/>
            <person name="Barry K."/>
            <person name="LaButti K."/>
            <person name="Viragh M."/>
            <person name="Koriabine M."/>
            <person name="Yan M."/>
            <person name="Riley R."/>
            <person name="Champramary S."/>
            <person name="Plett K.L."/>
            <person name="Tsai I.J."/>
            <person name="Slot J."/>
            <person name="Sipos G."/>
            <person name="Plett J."/>
            <person name="Nagy L.G."/>
            <person name="Grigoriev I.V."/>
        </authorList>
    </citation>
    <scope>NUCLEOTIDE SEQUENCE</scope>
    <source>
        <strain evidence="8">FPL87.14</strain>
    </source>
</reference>
<evidence type="ECO:0000256" key="4">
    <source>
        <dbReference type="ARBA" id="ARBA00022898"/>
    </source>
</evidence>
<dbReference type="InterPro" id="IPR050147">
    <property type="entry name" value="Ser/Thr_Dehydratase"/>
</dbReference>
<dbReference type="GO" id="GO:0006567">
    <property type="term" value="P:L-threonine catabolic process"/>
    <property type="evidence" value="ECO:0007669"/>
    <property type="project" value="TreeGrafter"/>
</dbReference>
<evidence type="ECO:0000256" key="5">
    <source>
        <dbReference type="ARBA" id="ARBA00023239"/>
    </source>
</evidence>
<evidence type="ECO:0000259" key="7">
    <source>
        <dbReference type="Pfam" id="PF00291"/>
    </source>
</evidence>
<name>A0AA39MXJ2_9AGAR</name>
<protein>
    <recommendedName>
        <fullName evidence="3">L-serine ammonia-lyase</fullName>
        <ecNumber evidence="3">4.3.1.17</ecNumber>
    </recommendedName>
</protein>
<dbReference type="Gene3D" id="3.40.50.1100">
    <property type="match status" value="2"/>
</dbReference>
<keyword evidence="5" id="KW-0456">Lyase</keyword>
<dbReference type="GO" id="GO:0006565">
    <property type="term" value="P:L-serine catabolic process"/>
    <property type="evidence" value="ECO:0007669"/>
    <property type="project" value="TreeGrafter"/>
</dbReference>
<dbReference type="AlphaFoldDB" id="A0AA39MXJ2"/>
<evidence type="ECO:0000256" key="6">
    <source>
        <dbReference type="ARBA" id="ARBA00049406"/>
    </source>
</evidence>
<dbReference type="GO" id="GO:0004794">
    <property type="term" value="F:threonine deaminase activity"/>
    <property type="evidence" value="ECO:0007669"/>
    <property type="project" value="TreeGrafter"/>
</dbReference>
<dbReference type="EC" id="4.3.1.17" evidence="3"/>
<feature type="domain" description="Tryptophan synthase beta chain-like PALP" evidence="7">
    <location>
        <begin position="48"/>
        <end position="374"/>
    </location>
</feature>
<sequence length="412" mass="44376">MTFMQWTSADARPALAAREPVDESRYQIEIINRKNAPRLDSMSVPLWNETPLIRSNYISRKLGCNAYLKLENLHPSHSFKYRGLSLFVQRAKEKHGPSVHLIVASGGNAGLAGACAANVLGLRCTVYVPEGVAERTLELLKGENAETVVIGKMYAEALAAAQKALEAEENAVMIPAYDDPTVWEGHGSMVSEISRQLTSKPDAIFCSVGGGGLLGGIIVGCKEAGWDDVPIIALETRGSDCFHYSIALNRQSSSDFAKVLPAHVTVVEDKTENIVLAHFSEFSSMASGSLGASQPAAKVAKMALTREGGITCVTVPDELSMQASCLFARDHKLLIELACATTLTPAYSPALFHKLVPGPASSMQERTVVFVVCGGFKVSLDDIEFYKKLVEQNTTGGWEVSINEGEKLIVEA</sequence>
<evidence type="ECO:0000256" key="2">
    <source>
        <dbReference type="ARBA" id="ARBA00010869"/>
    </source>
</evidence>
<dbReference type="Proteomes" id="UP001175226">
    <property type="component" value="Unassembled WGS sequence"/>
</dbReference>
<dbReference type="InterPro" id="IPR001926">
    <property type="entry name" value="TrpB-like_PALP"/>
</dbReference>
<accession>A0AA39MXJ2</accession>
<keyword evidence="9" id="KW-1185">Reference proteome</keyword>
<dbReference type="EMBL" id="JAUEPT010000006">
    <property type="protein sequence ID" value="KAK0450646.1"/>
    <property type="molecule type" value="Genomic_DNA"/>
</dbReference>
<proteinExistence type="inferred from homology"/>
<gene>
    <name evidence="8" type="ORF">EV421DRAFT_1731754</name>
</gene>
<evidence type="ECO:0000256" key="3">
    <source>
        <dbReference type="ARBA" id="ARBA00012093"/>
    </source>
</evidence>
<dbReference type="PANTHER" id="PTHR48078:SF2">
    <property type="entry name" value="CATABOLIC L-SERINE_THREONINE DEHYDRATASE"/>
    <property type="match status" value="1"/>
</dbReference>
<comment type="caution">
    <text evidence="8">The sequence shown here is derived from an EMBL/GenBank/DDBJ whole genome shotgun (WGS) entry which is preliminary data.</text>
</comment>